<keyword evidence="1" id="KW-0805">Transcription regulation</keyword>
<name>A0ABU8N1N2_9PSEU</name>
<gene>
    <name evidence="5" type="ORF">WCD41_07455</name>
</gene>
<dbReference type="PROSITE" id="PS50956">
    <property type="entry name" value="HTH_ASNC_2"/>
    <property type="match status" value="1"/>
</dbReference>
<evidence type="ECO:0000313" key="5">
    <source>
        <dbReference type="EMBL" id="MEJ2886285.1"/>
    </source>
</evidence>
<dbReference type="SMART" id="SM00344">
    <property type="entry name" value="HTH_ASNC"/>
    <property type="match status" value="1"/>
</dbReference>
<dbReference type="PANTHER" id="PTHR30154">
    <property type="entry name" value="LEUCINE-RESPONSIVE REGULATORY PROTEIN"/>
    <property type="match status" value="1"/>
</dbReference>
<keyword evidence="6" id="KW-1185">Reference proteome</keyword>
<evidence type="ECO:0000256" key="2">
    <source>
        <dbReference type="ARBA" id="ARBA00023125"/>
    </source>
</evidence>
<feature type="domain" description="HTH asnC-type" evidence="4">
    <location>
        <begin position="7"/>
        <end position="68"/>
    </location>
</feature>
<evidence type="ECO:0000256" key="3">
    <source>
        <dbReference type="ARBA" id="ARBA00023163"/>
    </source>
</evidence>
<dbReference type="Gene3D" id="1.10.10.10">
    <property type="entry name" value="Winged helix-like DNA-binding domain superfamily/Winged helix DNA-binding domain"/>
    <property type="match status" value="1"/>
</dbReference>
<dbReference type="InterPro" id="IPR019887">
    <property type="entry name" value="Tscrpt_reg_AsnC/Lrp_C"/>
</dbReference>
<protein>
    <submittedName>
        <fullName evidence="5">Lrp/AsnC family transcriptional regulator</fullName>
    </submittedName>
</protein>
<comment type="caution">
    <text evidence="5">The sequence shown here is derived from an EMBL/GenBank/DDBJ whole genome shotgun (WGS) entry which is preliminary data.</text>
</comment>
<dbReference type="InterPro" id="IPR011008">
    <property type="entry name" value="Dimeric_a/b-barrel"/>
</dbReference>
<dbReference type="SUPFAM" id="SSF46785">
    <property type="entry name" value="Winged helix' DNA-binding domain"/>
    <property type="match status" value="1"/>
</dbReference>
<dbReference type="RefSeq" id="WP_337712771.1">
    <property type="nucleotide sequence ID" value="NZ_JBBEGL010000002.1"/>
</dbReference>
<dbReference type="EMBL" id="JBBEGL010000002">
    <property type="protein sequence ID" value="MEJ2886285.1"/>
    <property type="molecule type" value="Genomic_DNA"/>
</dbReference>
<reference evidence="5 6" key="1">
    <citation type="submission" date="2024-03" db="EMBL/GenBank/DDBJ databases">
        <title>Actinomycetospora sp. OC33-EN06, a novel actinomycete isolated from wild orchid (Aerides multiflora).</title>
        <authorList>
            <person name="Suriyachadkun C."/>
        </authorList>
    </citation>
    <scope>NUCLEOTIDE SEQUENCE [LARGE SCALE GENOMIC DNA]</scope>
    <source>
        <strain evidence="5 6">OC33-EN06</strain>
    </source>
</reference>
<dbReference type="Pfam" id="PF13404">
    <property type="entry name" value="HTH_AsnC-type"/>
    <property type="match status" value="1"/>
</dbReference>
<accession>A0ABU8N1N2</accession>
<dbReference type="InterPro" id="IPR036388">
    <property type="entry name" value="WH-like_DNA-bd_sf"/>
</dbReference>
<keyword evidence="3" id="KW-0804">Transcription</keyword>
<dbReference type="InterPro" id="IPR019888">
    <property type="entry name" value="Tscrpt_reg_AsnC-like"/>
</dbReference>
<dbReference type="Pfam" id="PF01037">
    <property type="entry name" value="AsnC_trans_reg"/>
    <property type="match status" value="1"/>
</dbReference>
<dbReference type="SUPFAM" id="SSF54909">
    <property type="entry name" value="Dimeric alpha+beta barrel"/>
    <property type="match status" value="1"/>
</dbReference>
<keyword evidence="2" id="KW-0238">DNA-binding</keyword>
<proteinExistence type="predicted"/>
<sequence>MDETVDLDDLDRALLLALLERPRVGLREHARALGIARGTAQARFLRLQERGVIVGFEPQVDPEALGYDVHAFVTLHITQGRLDAVAEHLATIPEVVEAHSITGDGDLWARVVARTNAHLEHVVQGIIGTPGVERTRTEIALTERVAHRVLPLVRALPRGRRGT</sequence>
<organism evidence="5 6">
    <name type="scientific">Actinomycetospora aeridis</name>
    <dbReference type="NCBI Taxonomy" id="3129231"/>
    <lineage>
        <taxon>Bacteria</taxon>
        <taxon>Bacillati</taxon>
        <taxon>Actinomycetota</taxon>
        <taxon>Actinomycetes</taxon>
        <taxon>Pseudonocardiales</taxon>
        <taxon>Pseudonocardiaceae</taxon>
        <taxon>Actinomycetospora</taxon>
    </lineage>
</organism>
<evidence type="ECO:0000259" key="4">
    <source>
        <dbReference type="PROSITE" id="PS50956"/>
    </source>
</evidence>
<dbReference type="PRINTS" id="PR00033">
    <property type="entry name" value="HTHASNC"/>
</dbReference>
<dbReference type="InterPro" id="IPR000485">
    <property type="entry name" value="AsnC-type_HTH_dom"/>
</dbReference>
<dbReference type="PANTHER" id="PTHR30154:SF34">
    <property type="entry name" value="TRANSCRIPTIONAL REGULATOR AZLB"/>
    <property type="match status" value="1"/>
</dbReference>
<dbReference type="Proteomes" id="UP001370100">
    <property type="component" value="Unassembled WGS sequence"/>
</dbReference>
<evidence type="ECO:0000256" key="1">
    <source>
        <dbReference type="ARBA" id="ARBA00023015"/>
    </source>
</evidence>
<dbReference type="Gene3D" id="3.30.70.920">
    <property type="match status" value="1"/>
</dbReference>
<dbReference type="InterPro" id="IPR036390">
    <property type="entry name" value="WH_DNA-bd_sf"/>
</dbReference>
<evidence type="ECO:0000313" key="6">
    <source>
        <dbReference type="Proteomes" id="UP001370100"/>
    </source>
</evidence>